<comment type="caution">
    <text evidence="3">The sequence shown here is derived from an EMBL/GenBank/DDBJ whole genome shotgun (WGS) entry which is preliminary data.</text>
</comment>
<protein>
    <submittedName>
        <fullName evidence="3">Uncharacterized protein</fullName>
    </submittedName>
</protein>
<evidence type="ECO:0000313" key="3">
    <source>
        <dbReference type="EMBL" id="KAF2734187.1"/>
    </source>
</evidence>
<organism evidence="3 4">
    <name type="scientific">Polyplosphaeria fusca</name>
    <dbReference type="NCBI Taxonomy" id="682080"/>
    <lineage>
        <taxon>Eukaryota</taxon>
        <taxon>Fungi</taxon>
        <taxon>Dikarya</taxon>
        <taxon>Ascomycota</taxon>
        <taxon>Pezizomycotina</taxon>
        <taxon>Dothideomycetes</taxon>
        <taxon>Pleosporomycetidae</taxon>
        <taxon>Pleosporales</taxon>
        <taxon>Tetraplosphaeriaceae</taxon>
        <taxon>Polyplosphaeria</taxon>
    </lineage>
</organism>
<feature type="compositionally biased region" description="Basic and acidic residues" evidence="2">
    <location>
        <begin position="642"/>
        <end position="666"/>
    </location>
</feature>
<feature type="compositionally biased region" description="Basic and acidic residues" evidence="2">
    <location>
        <begin position="616"/>
        <end position="635"/>
    </location>
</feature>
<evidence type="ECO:0000313" key="4">
    <source>
        <dbReference type="Proteomes" id="UP000799444"/>
    </source>
</evidence>
<keyword evidence="4" id="KW-1185">Reference proteome</keyword>
<feature type="compositionally biased region" description="Polar residues" evidence="2">
    <location>
        <begin position="579"/>
        <end position="590"/>
    </location>
</feature>
<feature type="compositionally biased region" description="Basic and acidic residues" evidence="2">
    <location>
        <begin position="486"/>
        <end position="495"/>
    </location>
</feature>
<reference evidence="3" key="1">
    <citation type="journal article" date="2020" name="Stud. Mycol.">
        <title>101 Dothideomycetes genomes: a test case for predicting lifestyles and emergence of pathogens.</title>
        <authorList>
            <person name="Haridas S."/>
            <person name="Albert R."/>
            <person name="Binder M."/>
            <person name="Bloem J."/>
            <person name="Labutti K."/>
            <person name="Salamov A."/>
            <person name="Andreopoulos B."/>
            <person name="Baker S."/>
            <person name="Barry K."/>
            <person name="Bills G."/>
            <person name="Bluhm B."/>
            <person name="Cannon C."/>
            <person name="Castanera R."/>
            <person name="Culley D."/>
            <person name="Daum C."/>
            <person name="Ezra D."/>
            <person name="Gonzalez J."/>
            <person name="Henrissat B."/>
            <person name="Kuo A."/>
            <person name="Liang C."/>
            <person name="Lipzen A."/>
            <person name="Lutzoni F."/>
            <person name="Magnuson J."/>
            <person name="Mondo S."/>
            <person name="Nolan M."/>
            <person name="Ohm R."/>
            <person name="Pangilinan J."/>
            <person name="Park H.-J."/>
            <person name="Ramirez L."/>
            <person name="Alfaro M."/>
            <person name="Sun H."/>
            <person name="Tritt A."/>
            <person name="Yoshinaga Y."/>
            <person name="Zwiers L.-H."/>
            <person name="Turgeon B."/>
            <person name="Goodwin S."/>
            <person name="Spatafora J."/>
            <person name="Crous P."/>
            <person name="Grigoriev I."/>
        </authorList>
    </citation>
    <scope>NUCLEOTIDE SEQUENCE</scope>
    <source>
        <strain evidence="3">CBS 125425</strain>
    </source>
</reference>
<name>A0A9P4UZF7_9PLEO</name>
<dbReference type="EMBL" id="ML996151">
    <property type="protein sequence ID" value="KAF2734187.1"/>
    <property type="molecule type" value="Genomic_DNA"/>
</dbReference>
<feature type="region of interest" description="Disordered" evidence="2">
    <location>
        <begin position="559"/>
        <end position="728"/>
    </location>
</feature>
<evidence type="ECO:0000256" key="2">
    <source>
        <dbReference type="SAM" id="MobiDB-lite"/>
    </source>
</evidence>
<dbReference type="AlphaFoldDB" id="A0A9P4UZF7"/>
<keyword evidence="1" id="KW-0175">Coiled coil</keyword>
<dbReference type="Proteomes" id="UP000799444">
    <property type="component" value="Unassembled WGS sequence"/>
</dbReference>
<dbReference type="OrthoDB" id="3789140at2759"/>
<feature type="region of interest" description="Disordered" evidence="2">
    <location>
        <begin position="486"/>
        <end position="512"/>
    </location>
</feature>
<accession>A0A9P4UZF7</accession>
<feature type="compositionally biased region" description="Basic residues" evidence="2">
    <location>
        <begin position="600"/>
        <end position="615"/>
    </location>
</feature>
<feature type="coiled-coil region" evidence="1">
    <location>
        <begin position="213"/>
        <end position="244"/>
    </location>
</feature>
<gene>
    <name evidence="3" type="ORF">EJ04DRAFT_493942</name>
</gene>
<proteinExistence type="predicted"/>
<evidence type="ECO:0000256" key="1">
    <source>
        <dbReference type="SAM" id="Coils"/>
    </source>
</evidence>
<feature type="coiled-coil region" evidence="1">
    <location>
        <begin position="327"/>
        <end position="358"/>
    </location>
</feature>
<sequence length="728" mass="81992">MLNIQWESPYPLGRLVSVAISTALPRAFLAFASNQPDSWAARHQNEFGNALHVIALVTLANQSISVQDIVVTALVMVSFEVFRRSSLRINGADQETKAAIGELLSSTHSVIADSDINTPAQKDHLEAPDYAKTPDKSNLADLTRTQHELRSTRKALSETYAENSALRDEIKTIKATVGRDHQAAIYRKDIELFALRKSIELKESCILERDAKLEEHERQKKAALDLKESQLRTMKETVAFLERQRAPRLDSSDSVTGEQKTAVQVKLLRVNGRSSIEEARSSEDKDTEIAELKAELVEAQRTSETLPPLQDELRRAWDASSEVQNALNEERTRHVQTQEKLQEAALRLEEEARRNSQKNSPARLPTIEEQDQRELEAMFNAAQQDNLRLYSELEAKDKDLRNSTARLSATEEEIKSLSEQLRFEKAINVDMETARPSLVHRVHYQRLESQAKEARDQLVAKDEELQALKLTHDSKENRIEELIQERTKAERTKTDLEEENDRLKQSVSQLESTKEQLMLDHERLAKHRARERTTSAEHASARSSGATLITEPVIVTSDVPLPSRPVTIAGELPTAEPTPDNSNRFSTISNDPPPLEPRSSRRKSLTLKGLMRKMVRKDDETQESKEQKKDSETARPKTALTPKDKNASLRPKTAVEKSTKEAERPKTAAPAKNEAERPKTAAPTTTSEATNAMMPGTARQQKENTAVESPRPKSRGWSTSRKLRKSLG</sequence>